<feature type="binding site" evidence="16">
    <location>
        <position position="101"/>
    </location>
    <ligand>
        <name>FMN</name>
        <dbReference type="ChEBI" id="CHEBI:58210"/>
    </ligand>
</feature>
<dbReference type="PANTHER" id="PTHR40706:SF1">
    <property type="entry name" value="RIBOFLAVIN KINASE"/>
    <property type="match status" value="1"/>
</dbReference>
<evidence type="ECO:0000256" key="8">
    <source>
        <dbReference type="ARBA" id="ARBA00022723"/>
    </source>
</evidence>
<evidence type="ECO:0000256" key="6">
    <source>
        <dbReference type="ARBA" id="ARBA00022643"/>
    </source>
</evidence>
<evidence type="ECO:0000256" key="9">
    <source>
        <dbReference type="ARBA" id="ARBA00022741"/>
    </source>
</evidence>
<evidence type="ECO:0000313" key="19">
    <source>
        <dbReference type="Proteomes" id="UP000825933"/>
    </source>
</evidence>
<dbReference type="InterPro" id="IPR039063">
    <property type="entry name" value="RibK_CTP-dep"/>
</dbReference>
<evidence type="ECO:0000259" key="17">
    <source>
        <dbReference type="Pfam" id="PF01982"/>
    </source>
</evidence>
<dbReference type="GO" id="GO:0009398">
    <property type="term" value="P:FMN biosynthetic process"/>
    <property type="evidence" value="ECO:0007669"/>
    <property type="project" value="UniProtKB-UniRule"/>
</dbReference>
<evidence type="ECO:0000256" key="5">
    <source>
        <dbReference type="ARBA" id="ARBA00022630"/>
    </source>
</evidence>
<dbReference type="InterPro" id="IPR023470">
    <property type="entry name" value="Riboflavin_kinase_archaeal"/>
</dbReference>
<keyword evidence="6 16" id="KW-0288">FMN</keyword>
<dbReference type="GO" id="GO:0008531">
    <property type="term" value="F:riboflavin kinase activity"/>
    <property type="evidence" value="ECO:0007669"/>
    <property type="project" value="InterPro"/>
</dbReference>
<evidence type="ECO:0000256" key="1">
    <source>
        <dbReference type="ARBA" id="ARBA00005219"/>
    </source>
</evidence>
<evidence type="ECO:0000256" key="7">
    <source>
        <dbReference type="ARBA" id="ARBA00022679"/>
    </source>
</evidence>
<dbReference type="InterPro" id="IPR023465">
    <property type="entry name" value="Riboflavin_kinase_dom_sf"/>
</dbReference>
<keyword evidence="7 16" id="KW-0808">Transferase</keyword>
<keyword evidence="5 16" id="KW-0285">Flavoprotein</keyword>
<dbReference type="Gene3D" id="2.40.30.30">
    <property type="entry name" value="Riboflavin kinase-like"/>
    <property type="match status" value="1"/>
</dbReference>
<evidence type="ECO:0000256" key="4">
    <source>
        <dbReference type="ARBA" id="ARBA00017394"/>
    </source>
</evidence>
<evidence type="ECO:0000256" key="3">
    <source>
        <dbReference type="ARBA" id="ARBA00011987"/>
    </source>
</evidence>
<keyword evidence="10 16" id="KW-0418">Kinase</keyword>
<keyword evidence="8 16" id="KW-0479">Metal-binding</keyword>
<dbReference type="GO" id="GO:0000287">
    <property type="term" value="F:magnesium ion binding"/>
    <property type="evidence" value="ECO:0007669"/>
    <property type="project" value="UniProtKB-UniRule"/>
</dbReference>
<comment type="caution">
    <text evidence="16">Lacks conserved residue(s) required for the propagation of feature annotation.</text>
</comment>
<dbReference type="InterPro" id="IPR023602">
    <property type="entry name" value="Riboflavin_kinase_CTP-dep"/>
</dbReference>
<reference evidence="19" key="1">
    <citation type="journal article" date="2022" name="Microbiol. Resour. Announc.">
        <title>Draft Genome Sequence of a Methanogenic Archaeon from West Spitsbergen Permafrost.</title>
        <authorList>
            <person name="Trubitsyn V."/>
            <person name="Rivkina E."/>
            <person name="Shcherbakova V."/>
        </authorList>
    </citation>
    <scope>NUCLEOTIDE SEQUENCE [LARGE SCALE GENOMIC DNA]</scope>
    <source>
        <strain evidence="19">VT</strain>
    </source>
</reference>
<feature type="binding site" evidence="16">
    <location>
        <position position="39"/>
    </location>
    <ligand>
        <name>Mg(2+)</name>
        <dbReference type="ChEBI" id="CHEBI:18420"/>
    </ligand>
</feature>
<keyword evidence="9 16" id="KW-0547">Nucleotide-binding</keyword>
<proteinExistence type="inferred from homology"/>
<keyword evidence="19" id="KW-1185">Reference proteome</keyword>
<dbReference type="EC" id="2.7.1.161" evidence="3 16"/>
<dbReference type="Proteomes" id="UP000825933">
    <property type="component" value="Unassembled WGS sequence"/>
</dbReference>
<evidence type="ECO:0000256" key="2">
    <source>
        <dbReference type="ARBA" id="ARBA00006428"/>
    </source>
</evidence>
<evidence type="ECO:0000256" key="14">
    <source>
        <dbReference type="ARBA" id="ARBA00033116"/>
    </source>
</evidence>
<comment type="caution">
    <text evidence="18">The sequence shown here is derived from an EMBL/GenBank/DDBJ whole genome shotgun (WGS) entry which is preliminary data.</text>
</comment>
<evidence type="ECO:0000256" key="16">
    <source>
        <dbReference type="HAMAP-Rule" id="MF_01285"/>
    </source>
</evidence>
<feature type="binding site" evidence="16">
    <location>
        <begin position="10"/>
        <end position="15"/>
    </location>
    <ligand>
        <name>CDP</name>
        <dbReference type="ChEBI" id="CHEBI:58069"/>
    </ligand>
</feature>
<comment type="similarity">
    <text evidence="2 16">Belongs to the archaeal riboflavin kinase family.</text>
</comment>
<feature type="binding site" evidence="16">
    <location>
        <begin position="106"/>
        <end position="109"/>
    </location>
    <ligand>
        <name>CDP</name>
        <dbReference type="ChEBI" id="CHEBI:58069"/>
    </ligand>
</feature>
<sequence>MEIKGIITSGMGKGTYFMSQNFYIDQFFEKLHFKPFVGTLNIKIGTEEIAYIMDIPNEKFGIVHGEGKFGDVKYIKAVLNGKINGAILFPAKTKHTEDVIEFISNKNLRKYLNLKDGNQVSVKID</sequence>
<evidence type="ECO:0000256" key="13">
    <source>
        <dbReference type="ARBA" id="ARBA00030544"/>
    </source>
</evidence>
<feature type="domain" description="Riboflavin kinase" evidence="17">
    <location>
        <begin position="7"/>
        <end position="124"/>
    </location>
</feature>
<comment type="function">
    <text evidence="16">Catalyzes the CTP-dependent phosphorylation of riboflavin (vitamin B2) to form flavin mononucleotide (FMN).</text>
</comment>
<dbReference type="EMBL" id="JAIOUQ010000003">
    <property type="protein sequence ID" value="MBZ2165114.1"/>
    <property type="molecule type" value="Genomic_DNA"/>
</dbReference>
<keyword evidence="11 16" id="KW-0460">Magnesium</keyword>
<evidence type="ECO:0000256" key="11">
    <source>
        <dbReference type="ARBA" id="ARBA00022842"/>
    </source>
</evidence>
<dbReference type="PANTHER" id="PTHR40706">
    <property type="entry name" value="RIBOFLAVIN KINASE"/>
    <property type="match status" value="1"/>
</dbReference>
<evidence type="ECO:0000313" key="18">
    <source>
        <dbReference type="EMBL" id="MBZ2165114.1"/>
    </source>
</evidence>
<organism evidence="18 19">
    <name type="scientific">Methanobacterium spitsbergense</name>
    <dbReference type="NCBI Taxonomy" id="2874285"/>
    <lineage>
        <taxon>Archaea</taxon>
        <taxon>Methanobacteriati</taxon>
        <taxon>Methanobacteriota</taxon>
        <taxon>Methanomada group</taxon>
        <taxon>Methanobacteria</taxon>
        <taxon>Methanobacteriales</taxon>
        <taxon>Methanobacteriaceae</taxon>
        <taxon>Methanobacterium</taxon>
    </lineage>
</organism>
<feature type="binding site" evidence="16">
    <location>
        <position position="93"/>
    </location>
    <ligand>
        <name>FMN</name>
        <dbReference type="ChEBI" id="CHEBI:58210"/>
    </ligand>
</feature>
<dbReference type="Pfam" id="PF01982">
    <property type="entry name" value="CTP-dep_RFKase"/>
    <property type="match status" value="1"/>
</dbReference>
<feature type="binding site" evidence="16">
    <location>
        <position position="41"/>
    </location>
    <ligand>
        <name>Mg(2+)</name>
        <dbReference type="ChEBI" id="CHEBI:18420"/>
    </ligand>
</feature>
<comment type="pathway">
    <text evidence="1 16">Cofactor biosynthesis; FMN biosynthesis; FMN from riboflavin (CTP route): step 1/1.</text>
</comment>
<dbReference type="RefSeq" id="WP_223790740.1">
    <property type="nucleotide sequence ID" value="NZ_JAIOUQ010000003.1"/>
</dbReference>
<dbReference type="SUPFAM" id="SSF82114">
    <property type="entry name" value="Riboflavin kinase-like"/>
    <property type="match status" value="1"/>
</dbReference>
<comment type="cofactor">
    <cofactor evidence="16">
        <name>Mg(2+)</name>
        <dbReference type="ChEBI" id="CHEBI:18420"/>
    </cofactor>
    <text evidence="16">Binds 1 Mg(2+) ion per subunit.</text>
</comment>
<accession>A0A8T5UN77</accession>
<comment type="catalytic activity">
    <reaction evidence="15 16">
        <text>riboflavin + CTP = CDP + FMN + H(+)</text>
        <dbReference type="Rhea" id="RHEA:25021"/>
        <dbReference type="ChEBI" id="CHEBI:15378"/>
        <dbReference type="ChEBI" id="CHEBI:37563"/>
        <dbReference type="ChEBI" id="CHEBI:57986"/>
        <dbReference type="ChEBI" id="CHEBI:58069"/>
        <dbReference type="ChEBI" id="CHEBI:58210"/>
        <dbReference type="EC" id="2.7.1.161"/>
    </reaction>
</comment>
<evidence type="ECO:0000256" key="12">
    <source>
        <dbReference type="ARBA" id="ARBA00029789"/>
    </source>
</evidence>
<evidence type="ECO:0000256" key="10">
    <source>
        <dbReference type="ARBA" id="ARBA00022777"/>
    </source>
</evidence>
<dbReference type="GO" id="GO:0009231">
    <property type="term" value="P:riboflavin biosynthetic process"/>
    <property type="evidence" value="ECO:0007669"/>
    <property type="project" value="InterPro"/>
</dbReference>
<dbReference type="GO" id="GO:0000166">
    <property type="term" value="F:nucleotide binding"/>
    <property type="evidence" value="ECO:0007669"/>
    <property type="project" value="UniProtKB-UniRule"/>
</dbReference>
<name>A0A8T5UN77_9EURY</name>
<gene>
    <name evidence="16" type="primary">ribK</name>
    <name evidence="18" type="ORF">K8N75_03530</name>
</gene>
<dbReference type="AlphaFoldDB" id="A0A8T5UN77"/>
<dbReference type="HAMAP" id="MF_01285">
    <property type="entry name" value="Riboflavin_kinase"/>
    <property type="match status" value="1"/>
</dbReference>
<evidence type="ECO:0000256" key="15">
    <source>
        <dbReference type="ARBA" id="ARBA00047857"/>
    </source>
</evidence>
<protein>
    <recommendedName>
        <fullName evidence="4 16">Riboflavin kinase</fullName>
        <shortName evidence="16">RFK</shortName>
        <ecNumber evidence="3 16">2.7.1.161</ecNumber>
    </recommendedName>
    <alternativeName>
        <fullName evidence="13 16">CTP-dependent riboflavin kinase</fullName>
    </alternativeName>
    <alternativeName>
        <fullName evidence="14 16">CTP:riboflavin 5'-phosphotransferase</fullName>
    </alternativeName>
    <alternativeName>
        <fullName evidence="12 16">Flavokinase</fullName>
    </alternativeName>
</protein>